<feature type="region of interest" description="Disordered" evidence="2">
    <location>
        <begin position="182"/>
        <end position="481"/>
    </location>
</feature>
<dbReference type="InterPro" id="IPR000030">
    <property type="entry name" value="PPE_dom"/>
</dbReference>
<dbReference type="Proteomes" id="UP000548304">
    <property type="component" value="Unassembled WGS sequence"/>
</dbReference>
<name>A0A852Z2N2_9ACTN</name>
<reference evidence="4 5" key="1">
    <citation type="submission" date="2020-07" db="EMBL/GenBank/DDBJ databases">
        <title>Genomic Encyclopedia of Type Strains, Phase III (KMG-III): the genomes of soil and plant-associated and newly described type strains.</title>
        <authorList>
            <person name="Whitman W."/>
        </authorList>
    </citation>
    <scope>NUCLEOTIDE SEQUENCE [LARGE SCALE GENOMIC DNA]</scope>
    <source>
        <strain evidence="4 5">CECT 8576</strain>
    </source>
</reference>
<proteinExistence type="inferred from homology"/>
<feature type="compositionally biased region" description="Low complexity" evidence="2">
    <location>
        <begin position="264"/>
        <end position="273"/>
    </location>
</feature>
<protein>
    <recommendedName>
        <fullName evidence="3">PPE domain-containing protein</fullName>
    </recommendedName>
</protein>
<dbReference type="Gene3D" id="1.20.1260.20">
    <property type="entry name" value="PPE superfamily"/>
    <property type="match status" value="1"/>
</dbReference>
<evidence type="ECO:0000256" key="2">
    <source>
        <dbReference type="SAM" id="MobiDB-lite"/>
    </source>
</evidence>
<organism evidence="4 5">
    <name type="scientific">Actinopolyspora biskrensis</name>
    <dbReference type="NCBI Taxonomy" id="1470178"/>
    <lineage>
        <taxon>Bacteria</taxon>
        <taxon>Bacillati</taxon>
        <taxon>Actinomycetota</taxon>
        <taxon>Actinomycetes</taxon>
        <taxon>Actinopolysporales</taxon>
        <taxon>Actinopolysporaceae</taxon>
        <taxon>Actinopolyspora</taxon>
    </lineage>
</organism>
<keyword evidence="5" id="KW-1185">Reference proteome</keyword>
<dbReference type="InterPro" id="IPR038332">
    <property type="entry name" value="PPE_sf"/>
</dbReference>
<comment type="caution">
    <text evidence="4">The sequence shown here is derived from an EMBL/GenBank/DDBJ whole genome shotgun (WGS) entry which is preliminary data.</text>
</comment>
<accession>A0A852Z2N2</accession>
<dbReference type="Pfam" id="PF00823">
    <property type="entry name" value="PPE"/>
    <property type="match status" value="1"/>
</dbReference>
<evidence type="ECO:0000259" key="3">
    <source>
        <dbReference type="Pfam" id="PF00823"/>
    </source>
</evidence>
<dbReference type="SUPFAM" id="SSF140459">
    <property type="entry name" value="PE/PPE dimer-like"/>
    <property type="match status" value="1"/>
</dbReference>
<feature type="compositionally biased region" description="Gly residues" evidence="2">
    <location>
        <begin position="254"/>
        <end position="263"/>
    </location>
</feature>
<comment type="similarity">
    <text evidence="1">Belongs to the mycobacterial PPE family.</text>
</comment>
<feature type="compositionally biased region" description="Gly residues" evidence="2">
    <location>
        <begin position="228"/>
        <end position="246"/>
    </location>
</feature>
<feature type="compositionally biased region" description="Gly residues" evidence="2">
    <location>
        <begin position="274"/>
        <end position="305"/>
    </location>
</feature>
<feature type="compositionally biased region" description="Low complexity" evidence="2">
    <location>
        <begin position="182"/>
        <end position="191"/>
    </location>
</feature>
<feature type="domain" description="PPE" evidence="3">
    <location>
        <begin position="67"/>
        <end position="157"/>
    </location>
</feature>
<dbReference type="RefSeq" id="WP_179536599.1">
    <property type="nucleotide sequence ID" value="NZ_JACBYW010000006.1"/>
</dbReference>
<evidence type="ECO:0000313" key="4">
    <source>
        <dbReference type="EMBL" id="NYH80272.1"/>
    </source>
</evidence>
<dbReference type="AlphaFoldDB" id="A0A852Z2N2"/>
<evidence type="ECO:0000256" key="1">
    <source>
        <dbReference type="ARBA" id="ARBA00010652"/>
    </source>
</evidence>
<sequence length="481" mass="46658">MGWGMDVVNNVVEGVQDAGNAVVDGVQRAASSTAEGFNSACDWVHDQLTPDIRPEGTDGHQIYVWFHHGAGTGSLDEAVRGWGKVSEKHSEVATELDGALGMMRSSWQGEAAEAAQSSIRPLRDAADTAGSRCREAGKVLEAQSSGFNESKKNVVDVPSEPPTMNPLTVPANPAGYAVEAQSYQAQQQQNQMSLRGYGDTTGGNTGAVPSFDGHKEASKPPPPDGREPGGGTGVGGFGVGGSGDGSGSDVARIGGTGAGGYSGPAGTDQAGTSGHTGTGSGTAAGGSTGSGASGGGHGGGSGSPGGTRSAWWSQRDSVDTDPFAGDQRGALAGAAGGAGLAAGGAVLGGGLLGGKAEGAGISGRGIPGTGAGTGTGTGGRGGTGSLPGGGSGGVGSAPPTSGATTGVGAARATTGAGAPMGGAGGRGQQQGGEGDDTHERPDWLLDENDPNELFGTDERTAPPVIGATSAEQARAERGEQR</sequence>
<evidence type="ECO:0000313" key="5">
    <source>
        <dbReference type="Proteomes" id="UP000548304"/>
    </source>
</evidence>
<dbReference type="EMBL" id="JACBYW010000006">
    <property type="protein sequence ID" value="NYH80272.1"/>
    <property type="molecule type" value="Genomic_DNA"/>
</dbReference>
<gene>
    <name evidence="4" type="ORF">FHR84_003621</name>
</gene>
<feature type="compositionally biased region" description="Gly residues" evidence="2">
    <location>
        <begin position="418"/>
        <end position="432"/>
    </location>
</feature>
<feature type="compositionally biased region" description="Gly residues" evidence="2">
    <location>
        <begin position="334"/>
        <end position="395"/>
    </location>
</feature>
<feature type="compositionally biased region" description="Low complexity" evidence="2">
    <location>
        <begin position="396"/>
        <end position="417"/>
    </location>
</feature>
<feature type="region of interest" description="Disordered" evidence="2">
    <location>
        <begin position="142"/>
        <end position="164"/>
    </location>
</feature>